<feature type="transmembrane region" description="Helical" evidence="18">
    <location>
        <begin position="415"/>
        <end position="434"/>
    </location>
</feature>
<evidence type="ECO:0000256" key="12">
    <source>
        <dbReference type="ARBA" id="ARBA00047485"/>
    </source>
</evidence>
<feature type="active site" description="Proton acceptor" evidence="16">
    <location>
        <position position="391"/>
    </location>
</feature>
<dbReference type="InterPro" id="IPR020613">
    <property type="entry name" value="Thiolase_CS"/>
</dbReference>
<keyword evidence="4 17" id="KW-0808">Transferase</keyword>
<evidence type="ECO:0000256" key="3">
    <source>
        <dbReference type="ARBA" id="ARBA00010982"/>
    </source>
</evidence>
<sequence length="439" mass="45789">MNRLQTITGHLAVPPQRPTSVNVVPRETAAASGAGVGTSWVPARAPRHDDVVVVCAKRTPIGKAKRGSFKDTKADELLTAAFQGVLQETKIAPADIGDIVVGNVLAPGGGAFLARVAQLLSGIPVSVPVNTVNRQCSSGLQAFMNIAGGIKNGVYDMGIAAGVESMSRMQQGQEANDLNPKVFDNADASECLTPMGITSENVAEQFGITREQQDQMGYESQMKAARAKAQGLFKDEIVPVTTRIEDKDGKERQITVTEDDGIRPQTTLEGLAKLRPAFKPGGTTTAGNASQVSDGAAAVLVAKRSTAEAAGLPVLGWLVSFAVVGVPPSVMGIGPAYAIPEALKKAGLSVQDIDVFEINEAFASQATYCVKKLGIPMEKVNPLGGAIALGHPLGCTGARQIATLLHELKRRGRRAYGVVSMCIGTGMGAAAVFYHPGPQ</sequence>
<evidence type="ECO:0000256" key="9">
    <source>
        <dbReference type="ARBA" id="ARBA00023315"/>
    </source>
</evidence>
<feature type="domain" description="Thiolase C-terminal" evidence="20">
    <location>
        <begin position="314"/>
        <end position="433"/>
    </location>
</feature>
<dbReference type="AlphaFoldDB" id="A0A913YXK5"/>
<dbReference type="InterPro" id="IPR020617">
    <property type="entry name" value="Thiolase_C"/>
</dbReference>
<evidence type="ECO:0000256" key="18">
    <source>
        <dbReference type="SAM" id="Phobius"/>
    </source>
</evidence>
<dbReference type="GeneID" id="119719195"/>
<accession>A0A913YXK5</accession>
<dbReference type="InterPro" id="IPR020610">
    <property type="entry name" value="Thiolase_AS"/>
</dbReference>
<dbReference type="Pfam" id="PF00108">
    <property type="entry name" value="Thiolase_N"/>
    <property type="match status" value="1"/>
</dbReference>
<evidence type="ECO:0000256" key="16">
    <source>
        <dbReference type="PIRSR" id="PIRSR000429-1"/>
    </source>
</evidence>
<feature type="active site" description="Acyl-thioester intermediate" evidence="16">
    <location>
        <position position="136"/>
    </location>
</feature>
<evidence type="ECO:0000256" key="8">
    <source>
        <dbReference type="ARBA" id="ARBA00023140"/>
    </source>
</evidence>
<dbReference type="OMA" id="QMGMDHL"/>
<keyword evidence="22" id="KW-1185">Reference proteome</keyword>
<evidence type="ECO:0000313" key="22">
    <source>
        <dbReference type="Proteomes" id="UP000887568"/>
    </source>
</evidence>
<comment type="catalytic activity">
    <reaction evidence="14">
        <text>an acyl-CoA + acetyl-CoA = a 3-oxoacyl-CoA + CoA</text>
        <dbReference type="Rhea" id="RHEA:21564"/>
        <dbReference type="ChEBI" id="CHEBI:57287"/>
        <dbReference type="ChEBI" id="CHEBI:57288"/>
        <dbReference type="ChEBI" id="CHEBI:58342"/>
        <dbReference type="ChEBI" id="CHEBI:90726"/>
        <dbReference type="EC" id="2.3.1.16"/>
    </reaction>
    <physiologicalReaction direction="right-to-left" evidence="14">
        <dbReference type="Rhea" id="RHEA:21566"/>
    </physiologicalReaction>
</comment>
<dbReference type="GO" id="GO:0050633">
    <property type="term" value="F:acetyl-CoA C-myristoyltransferase activity"/>
    <property type="evidence" value="ECO:0007669"/>
    <property type="project" value="UniProtKB-EC"/>
</dbReference>
<dbReference type="PROSITE" id="PS00737">
    <property type="entry name" value="THIOLASE_2"/>
    <property type="match status" value="1"/>
</dbReference>
<evidence type="ECO:0000313" key="21">
    <source>
        <dbReference type="EnsemblMetazoa" id="XP_038044484.1"/>
    </source>
</evidence>
<keyword evidence="6" id="KW-0809">Transit peptide</keyword>
<dbReference type="FunFam" id="3.40.47.10:FF:000010">
    <property type="entry name" value="Acetyl-CoA acetyltransferase (Thiolase)"/>
    <property type="match status" value="1"/>
</dbReference>
<comment type="pathway">
    <text evidence="2">Lipid metabolism.</text>
</comment>
<dbReference type="PIRSF" id="PIRSF000429">
    <property type="entry name" value="Ac-CoA_Ac_transf"/>
    <property type="match status" value="1"/>
</dbReference>
<dbReference type="InterPro" id="IPR002155">
    <property type="entry name" value="Thiolase"/>
</dbReference>
<dbReference type="InterPro" id="IPR016039">
    <property type="entry name" value="Thiolase-like"/>
</dbReference>
<keyword evidence="18" id="KW-1133">Transmembrane helix</keyword>
<dbReference type="InterPro" id="IPR050215">
    <property type="entry name" value="Thiolase-like_sf_Thiolase"/>
</dbReference>
<keyword evidence="8" id="KW-0576">Peroxisome</keyword>
<dbReference type="InterPro" id="IPR020616">
    <property type="entry name" value="Thiolase_N"/>
</dbReference>
<evidence type="ECO:0000256" key="4">
    <source>
        <dbReference type="ARBA" id="ARBA00022679"/>
    </source>
</evidence>
<comment type="catalytic activity">
    <reaction evidence="12">
        <text>tetradecanoyl-CoA + acetyl-CoA = 3-oxohexadecanoyl-CoA + CoA</text>
        <dbReference type="Rhea" id="RHEA:18161"/>
        <dbReference type="ChEBI" id="CHEBI:57287"/>
        <dbReference type="ChEBI" id="CHEBI:57288"/>
        <dbReference type="ChEBI" id="CHEBI:57349"/>
        <dbReference type="ChEBI" id="CHEBI:57385"/>
        <dbReference type="EC" id="2.3.1.155"/>
    </reaction>
    <physiologicalReaction direction="right-to-left" evidence="12">
        <dbReference type="Rhea" id="RHEA:18163"/>
    </physiologicalReaction>
</comment>
<dbReference type="Gene3D" id="3.40.47.10">
    <property type="match status" value="1"/>
</dbReference>
<dbReference type="OrthoDB" id="5404651at2759"/>
<evidence type="ECO:0000259" key="20">
    <source>
        <dbReference type="Pfam" id="PF02803"/>
    </source>
</evidence>
<comment type="catalytic activity">
    <reaction evidence="11">
        <text>2 acetyl-CoA = acetoacetyl-CoA + CoA</text>
        <dbReference type="Rhea" id="RHEA:21036"/>
        <dbReference type="ChEBI" id="CHEBI:57286"/>
        <dbReference type="ChEBI" id="CHEBI:57287"/>
        <dbReference type="ChEBI" id="CHEBI:57288"/>
        <dbReference type="EC" id="2.3.1.9"/>
    </reaction>
    <physiologicalReaction direction="right-to-left" evidence="11">
        <dbReference type="Rhea" id="RHEA:21038"/>
    </physiologicalReaction>
</comment>
<dbReference type="RefSeq" id="XP_038044484.1">
    <property type="nucleotide sequence ID" value="XM_038188556.1"/>
</dbReference>
<comment type="subcellular location">
    <subcellularLocation>
        <location evidence="1">Peroxisome</location>
    </subcellularLocation>
</comment>
<name>A0A913YXK5_PATMI</name>
<evidence type="ECO:0000256" key="1">
    <source>
        <dbReference type="ARBA" id="ARBA00004275"/>
    </source>
</evidence>
<protein>
    <submittedName>
        <fullName evidence="21">Uncharacterized protein</fullName>
    </submittedName>
</protein>
<evidence type="ECO:0000256" key="7">
    <source>
        <dbReference type="ARBA" id="ARBA00023098"/>
    </source>
</evidence>
<evidence type="ECO:0000256" key="10">
    <source>
        <dbReference type="ARBA" id="ARBA00036770"/>
    </source>
</evidence>
<feature type="domain" description="Thiolase N-terminal" evidence="19">
    <location>
        <begin position="51"/>
        <end position="304"/>
    </location>
</feature>
<evidence type="ECO:0000256" key="15">
    <source>
        <dbReference type="ARBA" id="ARBA00049306"/>
    </source>
</evidence>
<evidence type="ECO:0000256" key="13">
    <source>
        <dbReference type="ARBA" id="ARBA00048001"/>
    </source>
</evidence>
<organism evidence="21 22">
    <name type="scientific">Patiria miniata</name>
    <name type="common">Bat star</name>
    <name type="synonym">Asterina miniata</name>
    <dbReference type="NCBI Taxonomy" id="46514"/>
    <lineage>
        <taxon>Eukaryota</taxon>
        <taxon>Metazoa</taxon>
        <taxon>Echinodermata</taxon>
        <taxon>Eleutherozoa</taxon>
        <taxon>Asterozoa</taxon>
        <taxon>Asteroidea</taxon>
        <taxon>Valvatacea</taxon>
        <taxon>Valvatida</taxon>
        <taxon>Asterinidae</taxon>
        <taxon>Patiria</taxon>
    </lineage>
</organism>
<dbReference type="CDD" id="cd00751">
    <property type="entry name" value="thiolase"/>
    <property type="match status" value="1"/>
</dbReference>
<keyword evidence="18" id="KW-0812">Transmembrane</keyword>
<feature type="transmembrane region" description="Helical" evidence="18">
    <location>
        <begin position="314"/>
        <end position="339"/>
    </location>
</feature>
<keyword evidence="9 17" id="KW-0012">Acyltransferase</keyword>
<dbReference type="GO" id="GO:0010124">
    <property type="term" value="P:phenylacetate catabolic process"/>
    <property type="evidence" value="ECO:0007669"/>
    <property type="project" value="TreeGrafter"/>
</dbReference>
<comment type="catalytic activity">
    <reaction evidence="13">
        <text>hexanoyl-CoA + acetyl-CoA = 3-oxooctanoyl-CoA + CoA</text>
        <dbReference type="Rhea" id="RHEA:31203"/>
        <dbReference type="ChEBI" id="CHEBI:57287"/>
        <dbReference type="ChEBI" id="CHEBI:57288"/>
        <dbReference type="ChEBI" id="CHEBI:62619"/>
        <dbReference type="ChEBI" id="CHEBI:62620"/>
    </reaction>
    <physiologicalReaction direction="right-to-left" evidence="13">
        <dbReference type="Rhea" id="RHEA:31205"/>
    </physiologicalReaction>
</comment>
<dbReference type="GO" id="GO:0005777">
    <property type="term" value="C:peroxisome"/>
    <property type="evidence" value="ECO:0007669"/>
    <property type="project" value="UniProtKB-SubCell"/>
</dbReference>
<comment type="catalytic activity">
    <reaction evidence="15">
        <text>3-oxohexadecanedioyl-CoA + CoA = tetradecanedioyl-CoA + acetyl-CoA</text>
        <dbReference type="Rhea" id="RHEA:40343"/>
        <dbReference type="ChEBI" id="CHEBI:57287"/>
        <dbReference type="ChEBI" id="CHEBI:57288"/>
        <dbReference type="ChEBI" id="CHEBI:77081"/>
        <dbReference type="ChEBI" id="CHEBI:77084"/>
    </reaction>
    <physiologicalReaction direction="left-to-right" evidence="15">
        <dbReference type="Rhea" id="RHEA:40344"/>
    </physiologicalReaction>
</comment>
<reference evidence="21" key="1">
    <citation type="submission" date="2022-11" db="UniProtKB">
        <authorList>
            <consortium name="EnsemblMetazoa"/>
        </authorList>
    </citation>
    <scope>IDENTIFICATION</scope>
</reference>
<dbReference type="GO" id="GO:0003985">
    <property type="term" value="F:acetyl-CoA C-acetyltransferase activity"/>
    <property type="evidence" value="ECO:0007669"/>
    <property type="project" value="UniProtKB-EC"/>
</dbReference>
<dbReference type="SUPFAM" id="SSF53901">
    <property type="entry name" value="Thiolase-like"/>
    <property type="match status" value="2"/>
</dbReference>
<proteinExistence type="inferred from homology"/>
<evidence type="ECO:0000256" key="14">
    <source>
        <dbReference type="ARBA" id="ARBA00049178"/>
    </source>
</evidence>
<dbReference type="Proteomes" id="UP000887568">
    <property type="component" value="Unplaced"/>
</dbReference>
<dbReference type="NCBIfam" id="TIGR01930">
    <property type="entry name" value="AcCoA-C-Actrans"/>
    <property type="match status" value="1"/>
</dbReference>
<evidence type="ECO:0000256" key="11">
    <source>
        <dbReference type="ARBA" id="ARBA00037000"/>
    </source>
</evidence>
<keyword evidence="5" id="KW-0276">Fatty acid metabolism</keyword>
<evidence type="ECO:0000259" key="19">
    <source>
        <dbReference type="Pfam" id="PF00108"/>
    </source>
</evidence>
<keyword evidence="7" id="KW-0443">Lipid metabolism</keyword>
<comment type="catalytic activity">
    <reaction evidence="10">
        <text>3-oxo-(6Z,9Z,12Z,15Z,18Z,21Z)-tetracosahexaenoyl-CoA + CoA = (4Z,7Z,10Z,13Z,16Z,19Z)-docosahexaenoyl-CoA + acetyl-CoA</text>
        <dbReference type="Rhea" id="RHEA:39131"/>
        <dbReference type="ChEBI" id="CHEBI:57287"/>
        <dbReference type="ChEBI" id="CHEBI:57288"/>
        <dbReference type="ChEBI" id="CHEBI:74298"/>
        <dbReference type="ChEBI" id="CHEBI:74304"/>
    </reaction>
    <physiologicalReaction direction="left-to-right" evidence="10">
        <dbReference type="Rhea" id="RHEA:39132"/>
    </physiologicalReaction>
</comment>
<evidence type="ECO:0000256" key="17">
    <source>
        <dbReference type="RuleBase" id="RU003557"/>
    </source>
</evidence>
<comment type="similarity">
    <text evidence="3 17">Belongs to the thiolase-like superfamily. Thiolase family.</text>
</comment>
<evidence type="ECO:0000256" key="6">
    <source>
        <dbReference type="ARBA" id="ARBA00022946"/>
    </source>
</evidence>
<keyword evidence="18" id="KW-0472">Membrane</keyword>
<evidence type="ECO:0000256" key="2">
    <source>
        <dbReference type="ARBA" id="ARBA00005189"/>
    </source>
</evidence>
<dbReference type="PANTHER" id="PTHR43853">
    <property type="entry name" value="3-KETOACYL-COA THIOLASE, PEROXISOMAL"/>
    <property type="match status" value="1"/>
</dbReference>
<dbReference type="Pfam" id="PF02803">
    <property type="entry name" value="Thiolase_C"/>
    <property type="match status" value="1"/>
</dbReference>
<dbReference type="GO" id="GO:0006635">
    <property type="term" value="P:fatty acid beta-oxidation"/>
    <property type="evidence" value="ECO:0007669"/>
    <property type="project" value="TreeGrafter"/>
</dbReference>
<dbReference type="PROSITE" id="PS00099">
    <property type="entry name" value="THIOLASE_3"/>
    <property type="match status" value="1"/>
</dbReference>
<dbReference type="EnsemblMetazoa" id="XM_038188556.1">
    <property type="protein sequence ID" value="XP_038044484.1"/>
    <property type="gene ID" value="LOC119719195"/>
</dbReference>
<dbReference type="PANTHER" id="PTHR43853:SF8">
    <property type="entry name" value="3-KETOACYL-COA THIOLASE, PEROXISOMAL"/>
    <property type="match status" value="1"/>
</dbReference>
<feature type="active site" description="Proton acceptor" evidence="16">
    <location>
        <position position="422"/>
    </location>
</feature>
<evidence type="ECO:0000256" key="5">
    <source>
        <dbReference type="ARBA" id="ARBA00022832"/>
    </source>
</evidence>